<evidence type="ECO:0000313" key="3">
    <source>
        <dbReference type="Proteomes" id="UP001271890"/>
    </source>
</evidence>
<dbReference type="SUPFAM" id="SSF56399">
    <property type="entry name" value="ADP-ribosylation"/>
    <property type="match status" value="1"/>
</dbReference>
<dbReference type="RefSeq" id="WP_319930445.1">
    <property type="nucleotide sequence ID" value="NZ_VCDN01000045.1"/>
</dbReference>
<keyword evidence="3" id="KW-1185">Reference proteome</keyword>
<reference evidence="3" key="1">
    <citation type="journal article" date="2024" name="Toxins">
        <title>Genome Sequence Analysis of Native Xenorhabdus Strains Isolated from Entomopathogenic Nematodes in Argentina.</title>
        <authorList>
            <person name="Palma L."/>
            <person name="Frizzo L."/>
            <person name="Kaiser S."/>
            <person name="Berry C."/>
            <person name="Caballero P."/>
            <person name="Bode H.B."/>
            <person name="Del Valle E.E."/>
        </authorList>
    </citation>
    <scope>NUCLEOTIDE SEQUENCE [LARGE SCALE GENOMIC DNA]</scope>
    <source>
        <strain evidence="3">12</strain>
    </source>
</reference>
<dbReference type="Proteomes" id="UP001271890">
    <property type="component" value="Unassembled WGS sequence"/>
</dbReference>
<protein>
    <submittedName>
        <fullName evidence="2">Uncharacterized protein</fullName>
    </submittedName>
</protein>
<keyword evidence="1" id="KW-0812">Transmembrane</keyword>
<dbReference type="InterPro" id="IPR003898">
    <property type="entry name" value="Borpert_toxA"/>
</dbReference>
<comment type="caution">
    <text evidence="2">The sequence shown here is derived from an EMBL/GenBank/DDBJ whole genome shotgun (WGS) entry which is preliminary data.</text>
</comment>
<evidence type="ECO:0000256" key="1">
    <source>
        <dbReference type="SAM" id="Phobius"/>
    </source>
</evidence>
<dbReference type="Pfam" id="PF02917">
    <property type="entry name" value="Pertussis_S1"/>
    <property type="match status" value="1"/>
</dbReference>
<evidence type="ECO:0000313" key="2">
    <source>
        <dbReference type="EMBL" id="MDX7988025.1"/>
    </source>
</evidence>
<feature type="transmembrane region" description="Helical" evidence="1">
    <location>
        <begin position="12"/>
        <end position="29"/>
    </location>
</feature>
<name>A0ABU4SB79_9GAMM</name>
<dbReference type="EMBL" id="VCDN01000045">
    <property type="protein sequence ID" value="MDX7988025.1"/>
    <property type="molecule type" value="Genomic_DNA"/>
</dbReference>
<sequence length="279" mass="31311">MIAKINIKDFINYLLLNFLIASINLAYAITPPDIVYRGDVRDVATIFSEGFSSKGTNTDVINHVIEIKGDSAYISTSSELSIAQYFGASRAGKDEDTNRSRMFWVYRIRPSGNFHSINESLNYGMQNARNKTSRSIYSNVRNEFGEEQEWAAIRAINTQQIESATLYRITADYDKCGEIENVNSYEMLGTVLNPNYRDQGKISNIVIPDMVNQLVIDATKLTMCDDVTCEPIRMCCNNLASANGIFCKNNQLYKSSKNYCDTCPALEKKELTVGGAVKK</sequence>
<gene>
    <name evidence="2" type="ORF">FE392_11890</name>
</gene>
<keyword evidence="1" id="KW-0472">Membrane</keyword>
<keyword evidence="1" id="KW-1133">Transmembrane helix</keyword>
<organism evidence="2 3">
    <name type="scientific">Xenorhabdus santafensis</name>
    <dbReference type="NCBI Taxonomy" id="2582833"/>
    <lineage>
        <taxon>Bacteria</taxon>
        <taxon>Pseudomonadati</taxon>
        <taxon>Pseudomonadota</taxon>
        <taxon>Gammaproteobacteria</taxon>
        <taxon>Enterobacterales</taxon>
        <taxon>Morganellaceae</taxon>
        <taxon>Xenorhabdus</taxon>
    </lineage>
</organism>
<dbReference type="Gene3D" id="3.90.210.10">
    <property type="entry name" value="Heat-Labile Enterotoxin, subunit A"/>
    <property type="match status" value="1"/>
</dbReference>
<proteinExistence type="predicted"/>
<accession>A0ABU4SB79</accession>